<dbReference type="Proteomes" id="UP000016960">
    <property type="component" value="Unassembled WGS sequence"/>
</dbReference>
<dbReference type="InterPro" id="IPR010802">
    <property type="entry name" value="DUF1400"/>
</dbReference>
<reference evidence="2 3" key="1">
    <citation type="submission" date="2013-05" db="EMBL/GenBank/DDBJ databases">
        <title>Draft genome sequence of Rubidibacter lacunae KORDI 51-2.</title>
        <authorList>
            <person name="Choi D.H."/>
            <person name="Noh J.H."/>
            <person name="Kwon K.-K."/>
            <person name="Lee J.-H."/>
            <person name="Ryu J.-Y."/>
        </authorList>
    </citation>
    <scope>NUCLEOTIDE SEQUENCE [LARGE SCALE GENOMIC DNA]</scope>
    <source>
        <strain evidence="2 3">KORDI 51-2</strain>
    </source>
</reference>
<dbReference type="AlphaFoldDB" id="U5DB48"/>
<evidence type="ECO:0000313" key="3">
    <source>
        <dbReference type="Proteomes" id="UP000016960"/>
    </source>
</evidence>
<protein>
    <recommendedName>
        <fullName evidence="1">DUF1400 domain-containing protein</fullName>
    </recommendedName>
</protein>
<dbReference type="STRING" id="582515.KR51_00016180"/>
<keyword evidence="3" id="KW-1185">Reference proteome</keyword>
<proteinExistence type="predicted"/>
<gene>
    <name evidence="2" type="ORF">KR51_00016180</name>
</gene>
<evidence type="ECO:0000313" key="2">
    <source>
        <dbReference type="EMBL" id="ERN41768.1"/>
    </source>
</evidence>
<comment type="caution">
    <text evidence="2">The sequence shown here is derived from an EMBL/GenBank/DDBJ whole genome shotgun (WGS) entry which is preliminary data.</text>
</comment>
<dbReference type="OrthoDB" id="454181at2"/>
<name>U5DB48_9CHRO</name>
<evidence type="ECO:0000259" key="1">
    <source>
        <dbReference type="Pfam" id="PF07176"/>
    </source>
</evidence>
<dbReference type="Pfam" id="PF07176">
    <property type="entry name" value="DUF1400"/>
    <property type="match status" value="1"/>
</dbReference>
<dbReference type="RefSeq" id="WP_022606343.1">
    <property type="nucleotide sequence ID" value="NZ_ASSJ01000041.1"/>
</dbReference>
<dbReference type="PATRIC" id="fig|582515.4.peg.1826"/>
<organism evidence="2 3">
    <name type="scientific">Rubidibacter lacunae KORDI 51-2</name>
    <dbReference type="NCBI Taxonomy" id="582515"/>
    <lineage>
        <taxon>Bacteria</taxon>
        <taxon>Bacillati</taxon>
        <taxon>Cyanobacteriota</taxon>
        <taxon>Cyanophyceae</taxon>
        <taxon>Oscillatoriophycideae</taxon>
        <taxon>Chroococcales</taxon>
        <taxon>Aphanothecaceae</taxon>
        <taxon>Rubidibacter</taxon>
    </lineage>
</organism>
<sequence length="197" mass="21709">MLRHCLQRLHARHRFGSLGLLAIAAIAVITAPRPATAAEILIFKISFLRESVEIDDLAAFAATGEASHSLESYLRQGGSSPEELKALLTTPIPAVSLDLYRQLKTPVGELGLQQISRYVHTPDDKANVQSMRAALVGSVLPDDEFTILEVLQNYPTREVHIEGDRLLELLELLERLNAISTFTNELGFPVPAPFGFR</sequence>
<dbReference type="EMBL" id="ASSJ01000041">
    <property type="protein sequence ID" value="ERN41768.1"/>
    <property type="molecule type" value="Genomic_DNA"/>
</dbReference>
<dbReference type="InParanoid" id="U5DB48"/>
<feature type="domain" description="DUF1400" evidence="1">
    <location>
        <begin position="37"/>
        <end position="161"/>
    </location>
</feature>
<accession>U5DB48</accession>
<dbReference type="eggNOG" id="COG4188">
    <property type="taxonomic scope" value="Bacteria"/>
</dbReference>